<keyword evidence="2" id="KW-1185">Reference proteome</keyword>
<dbReference type="EMBL" id="VWSJ01000004">
    <property type="protein sequence ID" value="MSN95966.1"/>
    <property type="molecule type" value="Genomic_DNA"/>
</dbReference>
<dbReference type="AlphaFoldDB" id="A0A6L5WGN1"/>
<proteinExistence type="predicted"/>
<dbReference type="Proteomes" id="UP000476338">
    <property type="component" value="Unassembled WGS sequence"/>
</dbReference>
<accession>A0A6L5WGN1</accession>
<dbReference type="Pfam" id="PF06074">
    <property type="entry name" value="Portal_Mu"/>
    <property type="match status" value="1"/>
</dbReference>
<comment type="caution">
    <text evidence="1">The sequence shown here is derived from an EMBL/GenBank/DDBJ whole genome shotgun (WGS) entry which is preliminary data.</text>
</comment>
<reference evidence="1 2" key="1">
    <citation type="submission" date="2019-09" db="EMBL/GenBank/DDBJ databases">
        <authorList>
            <person name="Silva M."/>
            <person name="Pereira G."/>
            <person name="Lopes-Da-Costa L."/>
            <person name="Silva E."/>
        </authorList>
    </citation>
    <scope>NUCLEOTIDE SEQUENCE [LARGE SCALE GENOMIC DNA]</scope>
    <source>
        <strain evidence="1 2">FMV-PI01</strain>
    </source>
</reference>
<reference evidence="1 2" key="2">
    <citation type="submission" date="2020-03" db="EMBL/GenBank/DDBJ databases">
        <title>Campylobacter portucalensis sp. nov., a new species of Campylobacter isolated from the reproductive tract of bulls.</title>
        <authorList>
            <person name="Silva M.F."/>
            <person name="Pereira G."/>
            <person name="Carneiro C."/>
            <person name="Hemphill A."/>
            <person name="Mateus L."/>
            <person name="Lopes-Da-Costa L."/>
            <person name="Silva E."/>
        </authorList>
    </citation>
    <scope>NUCLEOTIDE SEQUENCE [LARGE SCALE GENOMIC DNA]</scope>
    <source>
        <strain evidence="1 2">FMV-PI01</strain>
    </source>
</reference>
<dbReference type="InterPro" id="IPR009279">
    <property type="entry name" value="Portal_Mu"/>
</dbReference>
<evidence type="ECO:0000313" key="2">
    <source>
        <dbReference type="Proteomes" id="UP000476338"/>
    </source>
</evidence>
<evidence type="ECO:0000313" key="1">
    <source>
        <dbReference type="EMBL" id="MSN95966.1"/>
    </source>
</evidence>
<protein>
    <submittedName>
        <fullName evidence="1">DUF935 family protein</fullName>
    </submittedName>
</protein>
<organism evidence="1 2">
    <name type="scientific">Campylobacter portucalensis</name>
    <dbReference type="NCBI Taxonomy" id="2608384"/>
    <lineage>
        <taxon>Bacteria</taxon>
        <taxon>Pseudomonadati</taxon>
        <taxon>Campylobacterota</taxon>
        <taxon>Epsilonproteobacteria</taxon>
        <taxon>Campylobacterales</taxon>
        <taxon>Campylobacteraceae</taxon>
        <taxon>Campylobacter</taxon>
    </lineage>
</organism>
<gene>
    <name evidence="1" type="ORF">F1B92_01945</name>
</gene>
<name>A0A6L5WGN1_9BACT</name>
<sequence>MLSGDVAVIDKDEEISITQPGKDSSHDKLITYLDEQIRNVILGGNLTSNVSSGSLAAANIHNQIREDISISDENIVLDVFKRTIKIFKEINGLNLDIDVVLISKADGDLDLAERDLKLFNMGFVPSKEYIEKTYGVILDEEEMKEFVKTKNENENLKPNKTAFKESLKKPKYLDKFDKALDSKDFSDGLKKTDDELEKALNEILNRCDTYEEAFDEFMGLYDAPLEEMENLMFKAVANSKIYGMFEEDKR</sequence>